<keyword evidence="7 8" id="KW-0449">Lipoprotein</keyword>
<feature type="coiled-coil region" evidence="9">
    <location>
        <begin position="271"/>
        <end position="300"/>
    </location>
</feature>
<dbReference type="AlphaFoldDB" id="B5RP40"/>
<evidence type="ECO:0000256" key="1">
    <source>
        <dbReference type="ARBA" id="ARBA00003932"/>
    </source>
</evidence>
<evidence type="ECO:0000256" key="2">
    <source>
        <dbReference type="ARBA" id="ARBA00004459"/>
    </source>
</evidence>
<name>B5RP40_BORDL</name>
<evidence type="ECO:0000256" key="7">
    <source>
        <dbReference type="ARBA" id="ARBA00023288"/>
    </source>
</evidence>
<comment type="function">
    <text evidence="1 8">The Vlp and Vsp proteins are antigenically distinct proteins, only one vlp or vsp gene is transcriptionally active at any one time. Switching between these genes is a mechanism of host immune response evasion.</text>
</comment>
<dbReference type="GO" id="GO:0009279">
    <property type="term" value="C:cell outer membrane"/>
    <property type="evidence" value="ECO:0007669"/>
    <property type="project" value="UniProtKB-SubCell"/>
</dbReference>
<proteinExistence type="predicted"/>
<dbReference type="Pfam" id="PF00921">
    <property type="entry name" value="Lipoprotein_2"/>
    <property type="match status" value="1"/>
</dbReference>
<accession>B5RP40</accession>
<dbReference type="EMBL" id="CP000987">
    <property type="protein sequence ID" value="ACH94126.1"/>
    <property type="molecule type" value="Genomic_DNA"/>
</dbReference>
<evidence type="ECO:0000256" key="4">
    <source>
        <dbReference type="ARBA" id="ARBA00023136"/>
    </source>
</evidence>
<keyword evidence="6 8" id="KW-0998">Cell outer membrane</keyword>
<geneLocation type="plasmid" evidence="11 12">
    <name>pl40</name>
</geneLocation>
<feature type="region of interest" description="Disordered" evidence="10">
    <location>
        <begin position="1"/>
        <end position="23"/>
    </location>
</feature>
<dbReference type="KEGG" id="bdu:BDU_5033"/>
<evidence type="ECO:0000256" key="6">
    <source>
        <dbReference type="ARBA" id="ARBA00023237"/>
    </source>
</evidence>
<sequence>MFSKKSYERKLKKQGGKKMKEGKIKGEMKEMREIERERRVEKMRVRRVKGIVMVMIIVMGCNSGGKDPEKVFLSEMVNLGKGFLEVFVSFGDMITGTLGIKAETKKSDVGVYFTKISETMKATKAKLNKILEQNGHYEKVKEKVDEFITTIDKIEAGAKEASGGASGSDAIGNAVKDQAAVSADKDVVNVLVKGIKGIVGAVLKENEGNAIATKTDGEQQKSIGGLFSGNKDDGTDAVAAAASATIGAVSGTDILQAIFKSDEVIDAEVKIDQVKNAAEIAAAKQDNAKKEITVDSAKKDAVIAAGIALRGMAKGGKFAAKNEDKSVQAVNGVVASAVNKVLSTLVIAIRNRVDLGLKEINKVLGEIKQVEGSEVKSN</sequence>
<keyword evidence="11" id="KW-0614">Plasmid</keyword>
<comment type="subcellular location">
    <subcellularLocation>
        <location evidence="2 8">Cell outer membrane</location>
        <topology evidence="2 8">Lipid-anchor</topology>
    </subcellularLocation>
</comment>
<dbReference type="SUPFAM" id="SSF74748">
    <property type="entry name" value="Variable surface antigen VlsE"/>
    <property type="match status" value="1"/>
</dbReference>
<protein>
    <recommendedName>
        <fullName evidence="8">Variable large protein</fullName>
    </recommendedName>
</protein>
<evidence type="ECO:0000313" key="12">
    <source>
        <dbReference type="Proteomes" id="UP000000611"/>
    </source>
</evidence>
<evidence type="ECO:0000313" key="11">
    <source>
        <dbReference type="EMBL" id="ACH94126.1"/>
    </source>
</evidence>
<keyword evidence="4 8" id="KW-0472">Membrane</keyword>
<evidence type="ECO:0000256" key="9">
    <source>
        <dbReference type="SAM" id="Coils"/>
    </source>
</evidence>
<reference evidence="11 12" key="1">
    <citation type="journal article" date="2008" name="PLoS Genet.">
        <title>The genome of Borrelia recurrentis, the agent of deadly louse-borne relapsing fever, is a degraded subset of tick-borne Borrelia duttonii.</title>
        <authorList>
            <person name="Lescot M."/>
            <person name="Audic S."/>
            <person name="Robert C."/>
            <person name="Nguyen T.T."/>
            <person name="Blanc G."/>
            <person name="Cutler S.J."/>
            <person name="Wincker P."/>
            <person name="Couloux A."/>
            <person name="Claverie J.-M."/>
            <person name="Raoult D."/>
            <person name="Drancourt M."/>
        </authorList>
    </citation>
    <scope>NUCLEOTIDE SEQUENCE [LARGE SCALE GENOMIC DNA]</scope>
    <source>
        <strain evidence="11 12">Ly</strain>
    </source>
</reference>
<evidence type="ECO:0000256" key="10">
    <source>
        <dbReference type="SAM" id="MobiDB-lite"/>
    </source>
</evidence>
<dbReference type="HOGENOM" id="CLU_054711_0_0_12"/>
<organism evidence="11 12">
    <name type="scientific">Borrelia duttonii (strain Ly)</name>
    <dbReference type="NCBI Taxonomy" id="412419"/>
    <lineage>
        <taxon>Bacteria</taxon>
        <taxon>Pseudomonadati</taxon>
        <taxon>Spirochaetota</taxon>
        <taxon>Spirochaetia</taxon>
        <taxon>Spirochaetales</taxon>
        <taxon>Borreliaceae</taxon>
        <taxon>Borrelia</taxon>
    </lineage>
</organism>
<keyword evidence="9" id="KW-0175">Coiled coil</keyword>
<evidence type="ECO:0000256" key="8">
    <source>
        <dbReference type="RuleBase" id="RU363105"/>
    </source>
</evidence>
<keyword evidence="12" id="KW-1185">Reference proteome</keyword>
<keyword evidence="3" id="KW-0732">Signal</keyword>
<evidence type="ECO:0000256" key="3">
    <source>
        <dbReference type="ARBA" id="ARBA00022729"/>
    </source>
</evidence>
<dbReference type="Proteomes" id="UP000000611">
    <property type="component" value="Plasmid pl40"/>
</dbReference>
<keyword evidence="5 8" id="KW-0564">Palmitate</keyword>
<dbReference type="InterPro" id="IPR000680">
    <property type="entry name" value="Borrelia_lipo"/>
</dbReference>
<evidence type="ECO:0000256" key="5">
    <source>
        <dbReference type="ARBA" id="ARBA00023139"/>
    </source>
</evidence>
<gene>
    <name evidence="11" type="primary">vlp-d</name>
    <name evidence="11" type="ordered locus">BDU_5033</name>
</gene>